<gene>
    <name evidence="1" type="ORF">DMC30DRAFT_396877</name>
</gene>
<dbReference type="AlphaFoldDB" id="A0A5C5FVM6"/>
<keyword evidence="2" id="KW-1185">Reference proteome</keyword>
<evidence type="ECO:0000313" key="1">
    <source>
        <dbReference type="EMBL" id="TNY20790.1"/>
    </source>
</evidence>
<dbReference type="OrthoDB" id="2392202at2759"/>
<proteinExistence type="predicted"/>
<dbReference type="Proteomes" id="UP000311382">
    <property type="component" value="Unassembled WGS sequence"/>
</dbReference>
<comment type="caution">
    <text evidence="1">The sequence shown here is derived from an EMBL/GenBank/DDBJ whole genome shotgun (WGS) entry which is preliminary data.</text>
</comment>
<accession>A0A5C5FVM6</accession>
<reference evidence="1 2" key="1">
    <citation type="submission" date="2019-03" db="EMBL/GenBank/DDBJ databases">
        <title>Rhodosporidium diobovatum UCD-FST 08-225 genome sequencing, assembly, and annotation.</title>
        <authorList>
            <person name="Fakankun I.U."/>
            <person name="Fristensky B."/>
            <person name="Levin D.B."/>
        </authorList>
    </citation>
    <scope>NUCLEOTIDE SEQUENCE [LARGE SCALE GENOMIC DNA]</scope>
    <source>
        <strain evidence="1 2">UCD-FST 08-225</strain>
    </source>
</reference>
<protein>
    <recommendedName>
        <fullName evidence="3">RNase III domain-containing protein</fullName>
    </recommendedName>
</protein>
<name>A0A5C5FVM6_9BASI</name>
<dbReference type="EMBL" id="SOZI01000058">
    <property type="protein sequence ID" value="TNY20790.1"/>
    <property type="molecule type" value="Genomic_DNA"/>
</dbReference>
<evidence type="ECO:0008006" key="3">
    <source>
        <dbReference type="Google" id="ProtNLM"/>
    </source>
</evidence>
<organism evidence="1 2">
    <name type="scientific">Rhodotorula diobovata</name>
    <dbReference type="NCBI Taxonomy" id="5288"/>
    <lineage>
        <taxon>Eukaryota</taxon>
        <taxon>Fungi</taxon>
        <taxon>Dikarya</taxon>
        <taxon>Basidiomycota</taxon>
        <taxon>Pucciniomycotina</taxon>
        <taxon>Microbotryomycetes</taxon>
        <taxon>Sporidiobolales</taxon>
        <taxon>Sporidiobolaceae</taxon>
        <taxon>Rhodotorula</taxon>
    </lineage>
</organism>
<sequence>MHLPPVQATLSARAPAHTFKLASRCRRRGAILLILRQRFVPRCLEAMLLQACSRGLRAAGPMGRQPANRLAVLISSSWRLASPSRLVSSAATASNVAKSAFVEARAAVAAAVPALAAKLPPAPSLSSNLHFVHPSRHGLARWVFEAPGEDAVCDYERLGHVGDALLGAELTLMIHEAYPRLAVGIRRVRCSASPPAPPPFPDPRILNPVLHPC</sequence>
<evidence type="ECO:0000313" key="2">
    <source>
        <dbReference type="Proteomes" id="UP000311382"/>
    </source>
</evidence>